<evidence type="ECO:0000313" key="2">
    <source>
        <dbReference type="Proteomes" id="UP000309991"/>
    </source>
</evidence>
<dbReference type="Proteomes" id="UP000309991">
    <property type="component" value="Segment"/>
</dbReference>
<keyword evidence="2" id="KW-1185">Reference proteome</keyword>
<accession>A0A4Y5FGJ8</accession>
<dbReference type="EMBL" id="MK504444">
    <property type="protein sequence ID" value="QBJ03598.1"/>
    <property type="molecule type" value="Genomic_DNA"/>
</dbReference>
<gene>
    <name evidence="1" type="ORF">UCC3521_0060</name>
</gene>
<evidence type="ECO:0000313" key="1">
    <source>
        <dbReference type="EMBL" id="QBJ03598.1"/>
    </source>
</evidence>
<reference evidence="1 2" key="1">
    <citation type="submission" date="2019-02" db="EMBL/GenBank/DDBJ databases">
        <title>Isolation of virulent Lactobacillus brevis phages.</title>
        <authorList>
            <person name="Feyereisen M."/>
            <person name="Mahony J."/>
            <person name="O'Sullivan T."/>
            <person name="van Sinderen D."/>
        </authorList>
    </citation>
    <scope>NUCLEOTIDE SEQUENCE [LARGE SCALE GENOMIC DNA]</scope>
</reference>
<sequence>MSVDNLNKFIKVSKNYQDVPGNNYLEGGFDGNINHLLEIKDGKTYLDLSYADFGLTPAAIKDQLKGMEYSLTDPITDEPWSDDFYIGLIDQSVADTEKEFDITILPREKFDRLDYSRGDFNSFMYTRTYFRPILYVEQVKLYFNNQTILNYPQDWLKVNERAGQLEVQPSLLASSWGGGVNVPYLAITGYPYGTPPVDNHEFAPQMIGVQYVCGMLPNAGDYRYTDWQLQPDLAAYIAKKGAIQVLERWGRNILGPGIAGEEASIDNMSSRIETTQSAEYTASTADINLLKSDMKDNQSRLKAYYGTNIGVIA</sequence>
<proteinExistence type="predicted"/>
<name>A0A4Y5FGJ8_9CAUD</name>
<organism evidence="1 2">
    <name type="scientific">Lactobacillus phage 3-521</name>
    <dbReference type="NCBI Taxonomy" id="2510943"/>
    <lineage>
        <taxon>Viruses</taxon>
        <taxon>Duplodnaviria</taxon>
        <taxon>Heunggongvirae</taxon>
        <taxon>Uroviricota</taxon>
        <taxon>Caudoviricetes</taxon>
        <taxon>Herelleviridae</taxon>
        <taxon>Watanabevirus</taxon>
        <taxon>Watanabevirus wv3521</taxon>
    </lineage>
</organism>
<protein>
    <submittedName>
        <fullName evidence="1">Structural protein</fullName>
    </submittedName>
</protein>